<dbReference type="AlphaFoldDB" id="A0A7R8VCB0"/>
<protein>
    <submittedName>
        <fullName evidence="1">Uncharacterized protein</fullName>
    </submittedName>
</protein>
<evidence type="ECO:0000313" key="1">
    <source>
        <dbReference type="EMBL" id="CAD7195469.1"/>
    </source>
</evidence>
<dbReference type="EMBL" id="OA564763">
    <property type="protein sequence ID" value="CAD7195469.1"/>
    <property type="molecule type" value="Genomic_DNA"/>
</dbReference>
<sequence length="111" mass="12502">MPLDSVGVLHTSSRISSPDQKDFFTFPDDMLSWFAGFKPKTTQETEVEIVYINEQLTVPERWGELATDINNDDLLTMDENVGMCGTLSDGEIIEEVRSKHESSGEEENTDI</sequence>
<name>A0A7R8VCB0_TIMDO</name>
<proteinExistence type="predicted"/>
<reference evidence="1" key="1">
    <citation type="submission" date="2020-11" db="EMBL/GenBank/DDBJ databases">
        <authorList>
            <person name="Tran Van P."/>
        </authorList>
    </citation>
    <scope>NUCLEOTIDE SEQUENCE</scope>
</reference>
<gene>
    <name evidence="1" type="ORF">TDIB3V08_LOCUS1853</name>
</gene>
<accession>A0A7R8VCB0</accession>
<organism evidence="1">
    <name type="scientific">Timema douglasi</name>
    <name type="common">Walking stick</name>
    <dbReference type="NCBI Taxonomy" id="61478"/>
    <lineage>
        <taxon>Eukaryota</taxon>
        <taxon>Metazoa</taxon>
        <taxon>Ecdysozoa</taxon>
        <taxon>Arthropoda</taxon>
        <taxon>Hexapoda</taxon>
        <taxon>Insecta</taxon>
        <taxon>Pterygota</taxon>
        <taxon>Neoptera</taxon>
        <taxon>Polyneoptera</taxon>
        <taxon>Phasmatodea</taxon>
        <taxon>Timematodea</taxon>
        <taxon>Timematoidea</taxon>
        <taxon>Timematidae</taxon>
        <taxon>Timema</taxon>
    </lineage>
</organism>